<organism evidence="2 3">
    <name type="scientific">Daphnia magna</name>
    <dbReference type="NCBI Taxonomy" id="35525"/>
    <lineage>
        <taxon>Eukaryota</taxon>
        <taxon>Metazoa</taxon>
        <taxon>Ecdysozoa</taxon>
        <taxon>Arthropoda</taxon>
        <taxon>Crustacea</taxon>
        <taxon>Branchiopoda</taxon>
        <taxon>Diplostraca</taxon>
        <taxon>Cladocera</taxon>
        <taxon>Anomopoda</taxon>
        <taxon>Daphniidae</taxon>
        <taxon>Daphnia</taxon>
    </lineage>
</organism>
<keyword evidence="3" id="KW-1185">Reference proteome</keyword>
<dbReference type="EMBL" id="JAOYFB010000001">
    <property type="protein sequence ID" value="KAK4003652.1"/>
    <property type="molecule type" value="Genomic_DNA"/>
</dbReference>
<comment type="caution">
    <text evidence="2">The sequence shown here is derived from an EMBL/GenBank/DDBJ whole genome shotgun (WGS) entry which is preliminary data.</text>
</comment>
<proteinExistence type="predicted"/>
<reference evidence="2 3" key="1">
    <citation type="journal article" date="2023" name="Nucleic Acids Res.">
        <title>The hologenome of Daphnia magna reveals possible DNA methylation and microbiome-mediated evolution of the host genome.</title>
        <authorList>
            <person name="Chaturvedi A."/>
            <person name="Li X."/>
            <person name="Dhandapani V."/>
            <person name="Marshall H."/>
            <person name="Kissane S."/>
            <person name="Cuenca-Cambronero M."/>
            <person name="Asole G."/>
            <person name="Calvet F."/>
            <person name="Ruiz-Romero M."/>
            <person name="Marangio P."/>
            <person name="Guigo R."/>
            <person name="Rago D."/>
            <person name="Mirbahai L."/>
            <person name="Eastwood N."/>
            <person name="Colbourne J.K."/>
            <person name="Zhou J."/>
            <person name="Mallon E."/>
            <person name="Orsini L."/>
        </authorList>
    </citation>
    <scope>NUCLEOTIDE SEQUENCE [LARGE SCALE GENOMIC DNA]</scope>
    <source>
        <strain evidence="2">LRV0_1</strain>
    </source>
</reference>
<protein>
    <submittedName>
        <fullName evidence="2">Uncharacterized protein</fullName>
    </submittedName>
</protein>
<evidence type="ECO:0000256" key="1">
    <source>
        <dbReference type="SAM" id="MobiDB-lite"/>
    </source>
</evidence>
<sequence>MGNKKNSHYEIKQFESQANMVMESFVKLSQYAYDAKTLPYICEKLNPLHLLVYLVKYCCRTPLDTAFIDSISSIYLSSTMTSVHCIIVVALAISTNCCELYISEDGDLFEMTESTSTYVTTGHGFRIQTNPFTFLTVPPAIAFSIRESRKERYPLHVGKVKHIWHALFWASYQKDSRVSDTWTSGTRRQDICPSTLGLVVPDIWTHNKMLLNRISRILDQYSATKRLPVKRRVDSQAIDVRTPGNSSSSDKRTPNPVTHGFAYLLQLKDQEKFNYNYVNIVL</sequence>
<dbReference type="Proteomes" id="UP001234178">
    <property type="component" value="Unassembled WGS sequence"/>
</dbReference>
<gene>
    <name evidence="2" type="ORF">OUZ56_005408</name>
</gene>
<evidence type="ECO:0000313" key="2">
    <source>
        <dbReference type="EMBL" id="KAK4003652.1"/>
    </source>
</evidence>
<accession>A0ABQ9YSP4</accession>
<name>A0ABQ9YSP4_9CRUS</name>
<evidence type="ECO:0000313" key="3">
    <source>
        <dbReference type="Proteomes" id="UP001234178"/>
    </source>
</evidence>
<feature type="region of interest" description="Disordered" evidence="1">
    <location>
        <begin position="234"/>
        <end position="255"/>
    </location>
</feature>